<dbReference type="Proteomes" id="UP000214760">
    <property type="component" value="Unassembled WGS sequence"/>
</dbReference>
<gene>
    <name evidence="1" type="ORF">SAMN02910262_02651</name>
</gene>
<organism evidence="1 2">
    <name type="scientific">[Clostridium] aminophilum</name>
    <dbReference type="NCBI Taxonomy" id="1526"/>
    <lineage>
        <taxon>Bacteria</taxon>
        <taxon>Bacillati</taxon>
        <taxon>Bacillota</taxon>
        <taxon>Clostridia</taxon>
        <taxon>Lachnospirales</taxon>
        <taxon>Lachnospiraceae</taxon>
    </lineage>
</organism>
<evidence type="ECO:0000313" key="1">
    <source>
        <dbReference type="EMBL" id="SFR92189.1"/>
    </source>
</evidence>
<sequence>MDIETFTIRLIVREKVIIMCNSWGKRKAPYDSGNYHTVPIEYFNSNLNTFTLPHIAGEGNNNCNRN</sequence>
<dbReference type="AlphaFoldDB" id="A0A1I6KLW6"/>
<name>A0A1I6KLW6_9FIRM</name>
<reference evidence="1 2" key="1">
    <citation type="submission" date="2016-10" db="EMBL/GenBank/DDBJ databases">
        <authorList>
            <person name="de Groot N.N."/>
        </authorList>
    </citation>
    <scope>NUCLEOTIDE SEQUENCE [LARGE SCALE GENOMIC DNA]</scope>
    <source>
        <strain evidence="1 2">F</strain>
    </source>
</reference>
<proteinExistence type="predicted"/>
<accession>A0A1I6KLW6</accession>
<dbReference type="EMBL" id="FOZC01000025">
    <property type="protein sequence ID" value="SFR92189.1"/>
    <property type="molecule type" value="Genomic_DNA"/>
</dbReference>
<evidence type="ECO:0000313" key="2">
    <source>
        <dbReference type="Proteomes" id="UP000214760"/>
    </source>
</evidence>
<protein>
    <submittedName>
        <fullName evidence="1">Uncharacterized protein</fullName>
    </submittedName>
</protein>